<proteinExistence type="predicted"/>
<comment type="caution">
    <text evidence="1">The sequence shown here is derived from an EMBL/GenBank/DDBJ whole genome shotgun (WGS) entry which is preliminary data.</text>
</comment>
<name>A0A4P9VFX2_9GAMM</name>
<accession>A0A4P9VFX2</accession>
<gene>
    <name evidence="1" type="ORF">B9G39_00360</name>
</gene>
<protein>
    <submittedName>
        <fullName evidence="1">Uncharacterized protein</fullName>
    </submittedName>
</protein>
<evidence type="ECO:0000313" key="2">
    <source>
        <dbReference type="Proteomes" id="UP000257039"/>
    </source>
</evidence>
<reference evidence="1 2" key="1">
    <citation type="submission" date="2017-04" db="EMBL/GenBank/DDBJ databases">
        <title>Draft genome sequence of Zooshikella ganghwensis VG4 isolated from Red Sea sediments.</title>
        <authorList>
            <person name="Rehman Z."/>
            <person name="Alam I."/>
            <person name="Kamau A."/>
            <person name="Bajic V."/>
            <person name="Leiknes T."/>
        </authorList>
    </citation>
    <scope>NUCLEOTIDE SEQUENCE [LARGE SCALE GENOMIC DNA]</scope>
    <source>
        <strain evidence="1 2">VG4</strain>
    </source>
</reference>
<sequence length="124" mass="14535">MRKKPVWEPFPSGHAYEGARKWLRNLHKLYSKIPISDKELFVAINNRLILAEQIMDREDKFFGRLLNRFLFEKVGIVEITGNQLKRLLELAGQQPVELIDITRDYEMEYGELAVLLEAAYLKVS</sequence>
<organism evidence="1 2">
    <name type="scientific">Zooshikella ganghwensis</name>
    <dbReference type="NCBI Taxonomy" id="202772"/>
    <lineage>
        <taxon>Bacteria</taxon>
        <taxon>Pseudomonadati</taxon>
        <taxon>Pseudomonadota</taxon>
        <taxon>Gammaproteobacteria</taxon>
        <taxon>Oceanospirillales</taxon>
        <taxon>Zooshikellaceae</taxon>
        <taxon>Zooshikella</taxon>
    </lineage>
</organism>
<dbReference type="AlphaFoldDB" id="A0A4P9VFX2"/>
<keyword evidence="2" id="KW-1185">Reference proteome</keyword>
<evidence type="ECO:0000313" key="1">
    <source>
        <dbReference type="EMBL" id="RDH42015.1"/>
    </source>
</evidence>
<dbReference type="Proteomes" id="UP000257039">
    <property type="component" value="Unassembled WGS sequence"/>
</dbReference>
<dbReference type="EMBL" id="NDXW01000001">
    <property type="protein sequence ID" value="RDH42015.1"/>
    <property type="molecule type" value="Genomic_DNA"/>
</dbReference>